<evidence type="ECO:0000313" key="1">
    <source>
        <dbReference type="EMBL" id="MCI4384308.1"/>
    </source>
</evidence>
<sequence>MDDLQGDFGASGETMQDMSPPGICEGYLMKRRKWPLKGWHKRYFVLEKGILRYSKNQYDSSKGKLNGSMDVSLAVMSVNRKARRIDLDTGDSLYHIKAKNHDLYYIWVTKLSAHRMYKRNEAAHVHNSLLQALSHSRKVLQGNGAMQDVVSYEY</sequence>
<protein>
    <submittedName>
        <fullName evidence="1">Uncharacterized protein</fullName>
    </submittedName>
</protein>
<dbReference type="EMBL" id="CM040465">
    <property type="protein sequence ID" value="MCI4384308.1"/>
    <property type="molecule type" value="Genomic_DNA"/>
</dbReference>
<reference evidence="1 2" key="1">
    <citation type="journal article" date="2022" name="bioRxiv">
        <title>An ancient truncated duplication of the anti-Mullerian hormone receptor type 2 gene is a potential conserved master sex determinant in the Pangasiidae catfish family.</title>
        <authorList>
            <person name="Wen M."/>
            <person name="Pan Q."/>
            <person name="Jouanno E."/>
            <person name="Montfort J."/>
            <person name="Zahm M."/>
            <person name="Cabau C."/>
            <person name="Klopp C."/>
            <person name="Iampietro C."/>
            <person name="Roques C."/>
            <person name="Bouchez O."/>
            <person name="Castinel A."/>
            <person name="Donnadieu C."/>
            <person name="Parrinello H."/>
            <person name="Poncet C."/>
            <person name="Belmonte E."/>
            <person name="Gautier V."/>
            <person name="Avarre J.-C."/>
            <person name="Dugue R."/>
            <person name="Gustiano R."/>
            <person name="Ha T.T.T."/>
            <person name="Campet M."/>
            <person name="Sriphairoj K."/>
            <person name="Ribolli J."/>
            <person name="de Almeida F.L."/>
            <person name="Desvignes T."/>
            <person name="Postlethwait J.H."/>
            <person name="Bucao C.F."/>
            <person name="Robinson-Rechavi M."/>
            <person name="Bobe J."/>
            <person name="Herpin A."/>
            <person name="Guiguen Y."/>
        </authorList>
    </citation>
    <scope>NUCLEOTIDE SEQUENCE [LARGE SCALE GENOMIC DNA]</scope>
    <source>
        <strain evidence="1">YG-Dec2019</strain>
    </source>
</reference>
<comment type="caution">
    <text evidence="1">The sequence shown here is derived from an EMBL/GenBank/DDBJ whole genome shotgun (WGS) entry which is preliminary data.</text>
</comment>
<name>A0ACC5WYZ3_PANGG</name>
<organism evidence="1 2">
    <name type="scientific">Pangasianodon gigas</name>
    <name type="common">Mekong giant catfish</name>
    <name type="synonym">Pangasius gigas</name>
    <dbReference type="NCBI Taxonomy" id="30993"/>
    <lineage>
        <taxon>Eukaryota</taxon>
        <taxon>Metazoa</taxon>
        <taxon>Chordata</taxon>
        <taxon>Craniata</taxon>
        <taxon>Vertebrata</taxon>
        <taxon>Euteleostomi</taxon>
        <taxon>Actinopterygii</taxon>
        <taxon>Neopterygii</taxon>
        <taxon>Teleostei</taxon>
        <taxon>Ostariophysi</taxon>
        <taxon>Siluriformes</taxon>
        <taxon>Pangasiidae</taxon>
        <taxon>Pangasianodon</taxon>
    </lineage>
</organism>
<keyword evidence="2" id="KW-1185">Reference proteome</keyword>
<dbReference type="Proteomes" id="UP000829447">
    <property type="component" value="Linkage Group LG12"/>
</dbReference>
<proteinExistence type="predicted"/>
<accession>A0ACC5WYZ3</accession>
<gene>
    <name evidence="1" type="ORF">PGIGA_G00037180</name>
</gene>
<evidence type="ECO:0000313" key="2">
    <source>
        <dbReference type="Proteomes" id="UP000829447"/>
    </source>
</evidence>